<dbReference type="AlphaFoldDB" id="A0A8I2YE90"/>
<feature type="domain" description="ATP-grasp" evidence="7">
    <location>
        <begin position="12"/>
        <end position="90"/>
    </location>
</feature>
<dbReference type="PANTHER" id="PTHR11405">
    <property type="entry name" value="CARBAMOYLTRANSFERASE FAMILY MEMBER"/>
    <property type="match status" value="1"/>
</dbReference>
<reference evidence="8" key="1">
    <citation type="submission" date="2021-03" db="EMBL/GenBank/DDBJ databases">
        <title>Evolutionary innovations through gain and loss of genes in the ectomycorrhizal Boletales.</title>
        <authorList>
            <person name="Wu G."/>
            <person name="Miyauchi S."/>
            <person name="Morin E."/>
            <person name="Yang Z.-L."/>
            <person name="Xu J."/>
            <person name="Martin F.M."/>
        </authorList>
    </citation>
    <scope>NUCLEOTIDE SEQUENCE</scope>
    <source>
        <strain evidence="8">BR01</strain>
    </source>
</reference>
<dbReference type="SUPFAM" id="SSF56059">
    <property type="entry name" value="Glutathione synthetase ATP-binding domain-like"/>
    <property type="match status" value="1"/>
</dbReference>
<evidence type="ECO:0000256" key="5">
    <source>
        <dbReference type="ARBA" id="ARBA00047359"/>
    </source>
</evidence>
<dbReference type="PROSITE" id="PS50975">
    <property type="entry name" value="ATP_GRASP"/>
    <property type="match status" value="1"/>
</dbReference>
<dbReference type="OrthoDB" id="2671538at2759"/>
<evidence type="ECO:0000256" key="2">
    <source>
        <dbReference type="ARBA" id="ARBA00022741"/>
    </source>
</evidence>
<name>A0A8I2YE90_9AGAM</name>
<dbReference type="GO" id="GO:0006228">
    <property type="term" value="P:UTP biosynthetic process"/>
    <property type="evidence" value="ECO:0007669"/>
    <property type="project" value="TreeGrafter"/>
</dbReference>
<dbReference type="GO" id="GO:0005524">
    <property type="term" value="F:ATP binding"/>
    <property type="evidence" value="ECO:0007669"/>
    <property type="project" value="UniProtKB-UniRule"/>
</dbReference>
<dbReference type="EC" id="6.3.4.16" evidence="4"/>
<evidence type="ECO:0000313" key="9">
    <source>
        <dbReference type="Proteomes" id="UP000683000"/>
    </source>
</evidence>
<keyword evidence="3 6" id="KW-0067">ATP-binding</keyword>
<dbReference type="GO" id="GO:0004070">
    <property type="term" value="F:aspartate carbamoyltransferase activity"/>
    <property type="evidence" value="ECO:0007669"/>
    <property type="project" value="TreeGrafter"/>
</dbReference>
<dbReference type="InterPro" id="IPR005479">
    <property type="entry name" value="CPAse_ATP-bd"/>
</dbReference>
<gene>
    <name evidence="8" type="ORF">JVT61DRAFT_12347</name>
</gene>
<evidence type="ECO:0000256" key="1">
    <source>
        <dbReference type="ARBA" id="ARBA00022598"/>
    </source>
</evidence>
<dbReference type="FunFam" id="3.30.1490.20:FF:000001">
    <property type="entry name" value="Carbamoyl-phosphate synthase large chain"/>
    <property type="match status" value="1"/>
</dbReference>
<dbReference type="PANTHER" id="PTHR11405:SF5">
    <property type="entry name" value="CAD PROTEIN"/>
    <property type="match status" value="1"/>
</dbReference>
<evidence type="ECO:0000256" key="6">
    <source>
        <dbReference type="PROSITE-ProRule" id="PRU00409"/>
    </source>
</evidence>
<protein>
    <recommendedName>
        <fullName evidence="4">carbamoyl-phosphate synthase (ammonia)</fullName>
        <ecNumber evidence="4">6.3.4.16</ecNumber>
    </recommendedName>
</protein>
<organism evidence="8 9">
    <name type="scientific">Boletus reticuloceps</name>
    <dbReference type="NCBI Taxonomy" id="495285"/>
    <lineage>
        <taxon>Eukaryota</taxon>
        <taxon>Fungi</taxon>
        <taxon>Dikarya</taxon>
        <taxon>Basidiomycota</taxon>
        <taxon>Agaricomycotina</taxon>
        <taxon>Agaricomycetes</taxon>
        <taxon>Agaricomycetidae</taxon>
        <taxon>Boletales</taxon>
        <taxon>Boletineae</taxon>
        <taxon>Boletaceae</taxon>
        <taxon>Boletoideae</taxon>
        <taxon>Boletus</taxon>
    </lineage>
</organism>
<dbReference type="GO" id="GO:0046872">
    <property type="term" value="F:metal ion binding"/>
    <property type="evidence" value="ECO:0007669"/>
    <property type="project" value="InterPro"/>
</dbReference>
<comment type="caution">
    <text evidence="8">The sequence shown here is derived from an EMBL/GenBank/DDBJ whole genome shotgun (WGS) entry which is preliminary data.</text>
</comment>
<keyword evidence="9" id="KW-1185">Reference proteome</keyword>
<dbReference type="GO" id="GO:0004088">
    <property type="term" value="F:carbamoyl-phosphate synthase (glutamine-hydrolyzing) activity"/>
    <property type="evidence" value="ECO:0007669"/>
    <property type="project" value="TreeGrafter"/>
</dbReference>
<dbReference type="GO" id="GO:0004151">
    <property type="term" value="F:dihydroorotase activity"/>
    <property type="evidence" value="ECO:0007669"/>
    <property type="project" value="TreeGrafter"/>
</dbReference>
<dbReference type="Proteomes" id="UP000683000">
    <property type="component" value="Unassembled WGS sequence"/>
</dbReference>
<accession>A0A8I2YE90</accession>
<evidence type="ECO:0000313" key="8">
    <source>
        <dbReference type="EMBL" id="KAG6370198.1"/>
    </source>
</evidence>
<dbReference type="Pfam" id="PF02786">
    <property type="entry name" value="CPSase_L_D2"/>
    <property type="match status" value="1"/>
</dbReference>
<dbReference type="GO" id="GO:0006207">
    <property type="term" value="P:'de novo' pyrimidine nucleobase biosynthetic process"/>
    <property type="evidence" value="ECO:0007669"/>
    <property type="project" value="TreeGrafter"/>
</dbReference>
<proteinExistence type="predicted"/>
<evidence type="ECO:0000256" key="4">
    <source>
        <dbReference type="ARBA" id="ARBA00044063"/>
    </source>
</evidence>
<dbReference type="GO" id="GO:0004087">
    <property type="term" value="F:carbamoyl-phosphate synthase (ammonia) activity"/>
    <property type="evidence" value="ECO:0007669"/>
    <property type="project" value="UniProtKB-EC"/>
</dbReference>
<evidence type="ECO:0000259" key="7">
    <source>
        <dbReference type="PROSITE" id="PS50975"/>
    </source>
</evidence>
<dbReference type="GO" id="GO:0006541">
    <property type="term" value="P:glutamine metabolic process"/>
    <property type="evidence" value="ECO:0007669"/>
    <property type="project" value="TreeGrafter"/>
</dbReference>
<dbReference type="GO" id="GO:0005829">
    <property type="term" value="C:cytosol"/>
    <property type="evidence" value="ECO:0007669"/>
    <property type="project" value="TreeGrafter"/>
</dbReference>
<dbReference type="Gene3D" id="3.30.470.20">
    <property type="entry name" value="ATP-grasp fold, B domain"/>
    <property type="match status" value="1"/>
</dbReference>
<dbReference type="EMBL" id="JAGFBS010000055">
    <property type="protein sequence ID" value="KAG6370198.1"/>
    <property type="molecule type" value="Genomic_DNA"/>
</dbReference>
<comment type="catalytic activity">
    <reaction evidence="5">
        <text>hydrogencarbonate + NH4(+) + 2 ATP = carbamoyl phosphate + 2 ADP + phosphate + 2 H(+)</text>
        <dbReference type="Rhea" id="RHEA:18029"/>
        <dbReference type="ChEBI" id="CHEBI:15378"/>
        <dbReference type="ChEBI" id="CHEBI:17544"/>
        <dbReference type="ChEBI" id="CHEBI:28938"/>
        <dbReference type="ChEBI" id="CHEBI:30616"/>
        <dbReference type="ChEBI" id="CHEBI:43474"/>
        <dbReference type="ChEBI" id="CHEBI:58228"/>
        <dbReference type="ChEBI" id="CHEBI:456216"/>
        <dbReference type="EC" id="6.3.4.16"/>
    </reaction>
</comment>
<dbReference type="InterPro" id="IPR011761">
    <property type="entry name" value="ATP-grasp"/>
</dbReference>
<sequence length="96" mass="10849">MIDTAENRYKFSRMLDEIGVDQLQWKELTSFEEALTFCESVGYPVRVRPSYVLSGAAMNVVSTGDDLLNYLTQATAVSREHPAVISKYIEQAKEIL</sequence>
<keyword evidence="1" id="KW-0436">Ligase</keyword>
<keyword evidence="2 6" id="KW-0547">Nucleotide-binding</keyword>
<dbReference type="GO" id="GO:0019240">
    <property type="term" value="P:citrulline biosynthetic process"/>
    <property type="evidence" value="ECO:0007669"/>
    <property type="project" value="TreeGrafter"/>
</dbReference>
<evidence type="ECO:0000256" key="3">
    <source>
        <dbReference type="ARBA" id="ARBA00022840"/>
    </source>
</evidence>